<proteinExistence type="predicted"/>
<keyword evidence="2" id="KW-1185">Reference proteome</keyword>
<reference evidence="1" key="1">
    <citation type="submission" date="2022-02" db="EMBL/GenBank/DDBJ databases">
        <title>Plant Genome Project.</title>
        <authorList>
            <person name="Zhang R.-G."/>
        </authorList>
    </citation>
    <scope>NUCLEOTIDE SEQUENCE</scope>
    <source>
        <strain evidence="1">AT1</strain>
    </source>
</reference>
<evidence type="ECO:0000313" key="2">
    <source>
        <dbReference type="Proteomes" id="UP001062846"/>
    </source>
</evidence>
<dbReference type="Proteomes" id="UP001062846">
    <property type="component" value="Chromosome 2"/>
</dbReference>
<comment type="caution">
    <text evidence="1">The sequence shown here is derived from an EMBL/GenBank/DDBJ whole genome shotgun (WGS) entry which is preliminary data.</text>
</comment>
<sequence length="87" mass="10387">MAPATRWLFHSSFSGFDRFIHRHLGLGHLHACSKLLNHALFNGLPTKRKKLPYVQYRLKRHFILNKSGKLTDLKHQELRYWVLIKRP</sequence>
<protein>
    <submittedName>
        <fullName evidence="1">Uncharacterized protein</fullName>
    </submittedName>
</protein>
<dbReference type="EMBL" id="CM046389">
    <property type="protein sequence ID" value="KAI8568194.1"/>
    <property type="molecule type" value="Genomic_DNA"/>
</dbReference>
<organism evidence="1 2">
    <name type="scientific">Rhododendron molle</name>
    <name type="common">Chinese azalea</name>
    <name type="synonym">Azalea mollis</name>
    <dbReference type="NCBI Taxonomy" id="49168"/>
    <lineage>
        <taxon>Eukaryota</taxon>
        <taxon>Viridiplantae</taxon>
        <taxon>Streptophyta</taxon>
        <taxon>Embryophyta</taxon>
        <taxon>Tracheophyta</taxon>
        <taxon>Spermatophyta</taxon>
        <taxon>Magnoliopsida</taxon>
        <taxon>eudicotyledons</taxon>
        <taxon>Gunneridae</taxon>
        <taxon>Pentapetalae</taxon>
        <taxon>asterids</taxon>
        <taxon>Ericales</taxon>
        <taxon>Ericaceae</taxon>
        <taxon>Ericoideae</taxon>
        <taxon>Rhodoreae</taxon>
        <taxon>Rhododendron</taxon>
    </lineage>
</organism>
<name>A0ACC0PT16_RHOML</name>
<gene>
    <name evidence="1" type="ORF">RHMOL_Rhmol02G0178600</name>
</gene>
<accession>A0ACC0PT16</accession>
<evidence type="ECO:0000313" key="1">
    <source>
        <dbReference type="EMBL" id="KAI8568194.1"/>
    </source>
</evidence>